<comment type="subcellular location">
    <subcellularLocation>
        <location evidence="1">Nucleus</location>
    </subcellularLocation>
</comment>
<dbReference type="Gene3D" id="3.30.160.60">
    <property type="entry name" value="Classic Zinc Finger"/>
    <property type="match status" value="2"/>
</dbReference>
<organism evidence="11 12">
    <name type="scientific">Owenia fusiformis</name>
    <name type="common">Polychaete worm</name>
    <dbReference type="NCBI Taxonomy" id="6347"/>
    <lineage>
        <taxon>Eukaryota</taxon>
        <taxon>Metazoa</taxon>
        <taxon>Spiralia</taxon>
        <taxon>Lophotrochozoa</taxon>
        <taxon>Annelida</taxon>
        <taxon>Polychaeta</taxon>
        <taxon>Sedentaria</taxon>
        <taxon>Canalipalpata</taxon>
        <taxon>Sabellida</taxon>
        <taxon>Oweniida</taxon>
        <taxon>Oweniidae</taxon>
        <taxon>Owenia</taxon>
    </lineage>
</organism>
<dbReference type="AlphaFoldDB" id="A0A8S4Q4T3"/>
<evidence type="ECO:0000256" key="3">
    <source>
        <dbReference type="ARBA" id="ARBA00022723"/>
    </source>
</evidence>
<comment type="caution">
    <text evidence="11">The sequence shown here is derived from an EMBL/GenBank/DDBJ whole genome shotgun (WGS) entry which is preliminary data.</text>
</comment>
<dbReference type="InterPro" id="IPR050331">
    <property type="entry name" value="Zinc_finger"/>
</dbReference>
<gene>
    <name evidence="11" type="ORF">OFUS_LOCUS25327</name>
</gene>
<evidence type="ECO:0000256" key="4">
    <source>
        <dbReference type="ARBA" id="ARBA00022737"/>
    </source>
</evidence>
<evidence type="ECO:0000256" key="7">
    <source>
        <dbReference type="ARBA" id="ARBA00023125"/>
    </source>
</evidence>
<keyword evidence="7" id="KW-0238">DNA-binding</keyword>
<dbReference type="SUPFAM" id="SSF57667">
    <property type="entry name" value="beta-beta-alpha zinc fingers"/>
    <property type="match status" value="1"/>
</dbReference>
<evidence type="ECO:0000256" key="8">
    <source>
        <dbReference type="ARBA" id="ARBA00023242"/>
    </source>
</evidence>
<dbReference type="GO" id="GO:0005634">
    <property type="term" value="C:nucleus"/>
    <property type="evidence" value="ECO:0007669"/>
    <property type="project" value="UniProtKB-SubCell"/>
</dbReference>
<dbReference type="Pfam" id="PF00096">
    <property type="entry name" value="zf-C2H2"/>
    <property type="match status" value="2"/>
</dbReference>
<evidence type="ECO:0000256" key="6">
    <source>
        <dbReference type="ARBA" id="ARBA00022833"/>
    </source>
</evidence>
<accession>A0A8S4Q4T3</accession>
<keyword evidence="5 9" id="KW-0863">Zinc-finger</keyword>
<dbReference type="GO" id="GO:0010468">
    <property type="term" value="P:regulation of gene expression"/>
    <property type="evidence" value="ECO:0007669"/>
    <property type="project" value="TreeGrafter"/>
</dbReference>
<reference evidence="11" key="1">
    <citation type="submission" date="2022-03" db="EMBL/GenBank/DDBJ databases">
        <authorList>
            <person name="Martin C."/>
        </authorList>
    </citation>
    <scope>NUCLEOTIDE SEQUENCE</scope>
</reference>
<keyword evidence="12" id="KW-1185">Reference proteome</keyword>
<keyword evidence="3" id="KW-0479">Metal-binding</keyword>
<name>A0A8S4Q4T3_OWEFU</name>
<dbReference type="InterPro" id="IPR013087">
    <property type="entry name" value="Znf_C2H2_type"/>
</dbReference>
<sequence>MDRMVAENDVRQCHDEPIIKEEIKDSFDSIATNDPTLFDIISHNDVKLELDCAGGDSETCAIDYNELNIKEEADCKSDNVPYSDFDNLPVQLEDRESDVKPELGCVVGDDVYAASICTAEENSFKCYHCDKCFTHKKYLKQHVKIHTGEKPFKCDHCEKCFIQQSNLKQHTMIHT</sequence>
<dbReference type="InterPro" id="IPR036236">
    <property type="entry name" value="Znf_C2H2_sf"/>
</dbReference>
<protein>
    <recommendedName>
        <fullName evidence="10">C2H2-type domain-containing protein</fullName>
    </recommendedName>
</protein>
<keyword evidence="8" id="KW-0539">Nucleus</keyword>
<evidence type="ECO:0000313" key="12">
    <source>
        <dbReference type="Proteomes" id="UP000749559"/>
    </source>
</evidence>
<evidence type="ECO:0000256" key="9">
    <source>
        <dbReference type="PROSITE-ProRule" id="PRU00042"/>
    </source>
</evidence>
<feature type="non-terminal residue" evidence="11">
    <location>
        <position position="175"/>
    </location>
</feature>
<comment type="similarity">
    <text evidence="2">Belongs to the krueppel C2H2-type zinc-finger protein family.</text>
</comment>
<dbReference type="GO" id="GO:0008270">
    <property type="term" value="F:zinc ion binding"/>
    <property type="evidence" value="ECO:0007669"/>
    <property type="project" value="UniProtKB-KW"/>
</dbReference>
<evidence type="ECO:0000256" key="2">
    <source>
        <dbReference type="ARBA" id="ARBA00006991"/>
    </source>
</evidence>
<keyword evidence="4" id="KW-0677">Repeat</keyword>
<dbReference type="GO" id="GO:0003677">
    <property type="term" value="F:DNA binding"/>
    <property type="evidence" value="ECO:0007669"/>
    <property type="project" value="UniProtKB-KW"/>
</dbReference>
<dbReference type="PROSITE" id="PS50157">
    <property type="entry name" value="ZINC_FINGER_C2H2_2"/>
    <property type="match status" value="2"/>
</dbReference>
<dbReference type="FunFam" id="3.30.160.60:FF:001954">
    <property type="entry name" value="Zinc finger protein 787"/>
    <property type="match status" value="1"/>
</dbReference>
<dbReference type="FunFam" id="3.30.160.60:FF:000706">
    <property type="entry name" value="Zinc finger protein"/>
    <property type="match status" value="1"/>
</dbReference>
<proteinExistence type="inferred from homology"/>
<dbReference type="Proteomes" id="UP000749559">
    <property type="component" value="Unassembled WGS sequence"/>
</dbReference>
<evidence type="ECO:0000259" key="10">
    <source>
        <dbReference type="PROSITE" id="PS50157"/>
    </source>
</evidence>
<evidence type="ECO:0000256" key="5">
    <source>
        <dbReference type="ARBA" id="ARBA00022771"/>
    </source>
</evidence>
<dbReference type="PANTHER" id="PTHR16515:SF49">
    <property type="entry name" value="GASTRULA ZINC FINGER PROTEIN XLCGF49.1-LIKE-RELATED"/>
    <property type="match status" value="1"/>
</dbReference>
<dbReference type="PROSITE" id="PS00028">
    <property type="entry name" value="ZINC_FINGER_C2H2_1"/>
    <property type="match status" value="2"/>
</dbReference>
<evidence type="ECO:0000256" key="1">
    <source>
        <dbReference type="ARBA" id="ARBA00004123"/>
    </source>
</evidence>
<dbReference type="EMBL" id="CAIIXF020000012">
    <property type="protein sequence ID" value="CAH1801541.1"/>
    <property type="molecule type" value="Genomic_DNA"/>
</dbReference>
<keyword evidence="6" id="KW-0862">Zinc</keyword>
<feature type="domain" description="C2H2-type" evidence="10">
    <location>
        <begin position="124"/>
        <end position="151"/>
    </location>
</feature>
<dbReference type="OrthoDB" id="9439254at2759"/>
<dbReference type="SMART" id="SM00355">
    <property type="entry name" value="ZnF_C2H2"/>
    <property type="match status" value="2"/>
</dbReference>
<evidence type="ECO:0000313" key="11">
    <source>
        <dbReference type="EMBL" id="CAH1801541.1"/>
    </source>
</evidence>
<feature type="domain" description="C2H2-type" evidence="10">
    <location>
        <begin position="152"/>
        <end position="175"/>
    </location>
</feature>
<dbReference type="PANTHER" id="PTHR16515">
    <property type="entry name" value="PR DOMAIN ZINC FINGER PROTEIN"/>
    <property type="match status" value="1"/>
</dbReference>